<dbReference type="Gene3D" id="3.40.50.150">
    <property type="entry name" value="Vaccinia Virus protein VP39"/>
    <property type="match status" value="1"/>
</dbReference>
<feature type="domain" description="DNA methylase N-4/N-6" evidence="5">
    <location>
        <begin position="94"/>
        <end position="410"/>
    </location>
</feature>
<comment type="similarity">
    <text evidence="1">Belongs to the N(4)/N(6)-methyltransferase family.</text>
</comment>
<dbReference type="InterPro" id="IPR002052">
    <property type="entry name" value="DNA_methylase_N6_adenine_CS"/>
</dbReference>
<keyword evidence="4" id="KW-0949">S-adenosyl-L-methionine</keyword>
<evidence type="ECO:0000313" key="7">
    <source>
        <dbReference type="EMBL" id="HFJ53130.1"/>
    </source>
</evidence>
<comment type="caution">
    <text evidence="7">The sequence shown here is derived from an EMBL/GenBank/DDBJ whole genome shotgun (WGS) entry which is preliminary data.</text>
</comment>
<name>A0A7C3EG11_UNCW3</name>
<organism evidence="7">
    <name type="scientific">candidate division WOR-3 bacterium</name>
    <dbReference type="NCBI Taxonomy" id="2052148"/>
    <lineage>
        <taxon>Bacteria</taxon>
        <taxon>Bacteria division WOR-3</taxon>
    </lineage>
</organism>
<dbReference type="GO" id="GO:0032259">
    <property type="term" value="P:methylation"/>
    <property type="evidence" value="ECO:0007669"/>
    <property type="project" value="UniProtKB-KW"/>
</dbReference>
<dbReference type="Pfam" id="PF01555">
    <property type="entry name" value="N6_N4_Mtase"/>
    <property type="match status" value="1"/>
</dbReference>
<dbReference type="GO" id="GO:0008170">
    <property type="term" value="F:N-methyltransferase activity"/>
    <property type="evidence" value="ECO:0007669"/>
    <property type="project" value="InterPro"/>
</dbReference>
<dbReference type="PRINTS" id="PR00506">
    <property type="entry name" value="D21N6MTFRASE"/>
</dbReference>
<sequence>MARIEINRTELVWLGKYDEDGNRRPVERPGPYPFQMVEVINKPRTGREKPLGTLFDYWKGEEGDTFEQGWRNKLIWGDNKLVMSSLLEKFAGKINLIYIDPPFATGADFKFKIQIGEEAEEVAKEHSVIEEKAYRDTWGKGLDSYLQMMYERLVLMRELLAENGSIYVHLDWHVGHYVKVMMDEIFGYENFRNEIITRRGQTKNLQYQFVDFKRMNIFNDYLLWYSKNPNAIFNPPLRKSAEYQKVGRWQSMWNNADRPTMRYELLGVNITKGQWKWSKERAYKAVENYKRYLKESKKTAESLEEYWIRTGKNLEFVWRFGDAKPVYWIPPQAEAICDNNWLDIKGYDYTENFRTQKSEELLTRIILASSNPGDLVADFFCGSGTTLAVAEKLGRRWIGCDLSRYAIHITRKRLLEIENSRDLENEGKKYGKKARPFEILNLGKYERQLWQVKTFSGKDEKQALYEYLTFILKLYGAEPISGFTHLHGRKSNALIYVGAVDSPVTIQECIDAIRECKSQGQRELHILGWEWEMGLNDAIQEIARKEGVKLKLRIIPMDVLDTEAVRRGDIQFFELAHFKADIKITGKQVTVELKDFVIPHTDLIPEEVRDKIRKWSDWIDYWAVDFDFKNDTFHNGWTSYRTRKDRSLNLKATHSYEKAGRYRIYVKVIDIFGIDTSQIYEVEVK</sequence>
<reference evidence="7" key="1">
    <citation type="journal article" date="2020" name="mSystems">
        <title>Genome- and Community-Level Interaction Insights into Carbon Utilization and Element Cycling Functions of Hydrothermarchaeota in Hydrothermal Sediment.</title>
        <authorList>
            <person name="Zhou Z."/>
            <person name="Liu Y."/>
            <person name="Xu W."/>
            <person name="Pan J."/>
            <person name="Luo Z.H."/>
            <person name="Li M."/>
        </authorList>
    </citation>
    <scope>NUCLEOTIDE SEQUENCE [LARGE SCALE GENOMIC DNA]</scope>
    <source>
        <strain evidence="6">SpSt-265</strain>
        <strain evidence="7">SpSt-465</strain>
    </source>
</reference>
<proteinExistence type="inferred from homology"/>
<dbReference type="InterPro" id="IPR029063">
    <property type="entry name" value="SAM-dependent_MTases_sf"/>
</dbReference>
<dbReference type="SUPFAM" id="SSF53335">
    <property type="entry name" value="S-adenosyl-L-methionine-dependent methyltransferases"/>
    <property type="match status" value="1"/>
</dbReference>
<dbReference type="InterPro" id="IPR002941">
    <property type="entry name" value="DNA_methylase_N4/N6"/>
</dbReference>
<evidence type="ECO:0000313" key="6">
    <source>
        <dbReference type="EMBL" id="HEA87567.1"/>
    </source>
</evidence>
<dbReference type="PANTHER" id="PTHR13370">
    <property type="entry name" value="RNA METHYLASE-RELATED"/>
    <property type="match status" value="1"/>
</dbReference>
<keyword evidence="3 7" id="KW-0808">Transferase</keyword>
<protein>
    <submittedName>
        <fullName evidence="7">Site-specific DNA-methyltransferase</fullName>
    </submittedName>
</protein>
<evidence type="ECO:0000256" key="3">
    <source>
        <dbReference type="ARBA" id="ARBA00022679"/>
    </source>
</evidence>
<dbReference type="CDD" id="cd02440">
    <property type="entry name" value="AdoMet_MTases"/>
    <property type="match status" value="1"/>
</dbReference>
<dbReference type="EMBL" id="DSLG01000007">
    <property type="protein sequence ID" value="HEA87567.1"/>
    <property type="molecule type" value="Genomic_DNA"/>
</dbReference>
<evidence type="ECO:0000256" key="1">
    <source>
        <dbReference type="ARBA" id="ARBA00006594"/>
    </source>
</evidence>
<evidence type="ECO:0000256" key="2">
    <source>
        <dbReference type="ARBA" id="ARBA00022603"/>
    </source>
</evidence>
<dbReference type="PROSITE" id="PS00092">
    <property type="entry name" value="N6_MTASE"/>
    <property type="match status" value="1"/>
</dbReference>
<dbReference type="EMBL" id="DSTU01000001">
    <property type="protein sequence ID" value="HFJ53130.1"/>
    <property type="molecule type" value="Genomic_DNA"/>
</dbReference>
<accession>A0A7C3EG11</accession>
<evidence type="ECO:0000259" key="5">
    <source>
        <dbReference type="Pfam" id="PF01555"/>
    </source>
</evidence>
<keyword evidence="2 7" id="KW-0489">Methyltransferase</keyword>
<dbReference type="PANTHER" id="PTHR13370:SF24">
    <property type="entry name" value="TYPE III RESTRICTION-MODIFICATION ENZYME STYLTI MOD SUBUNIT"/>
    <property type="match status" value="1"/>
</dbReference>
<dbReference type="GO" id="GO:0003677">
    <property type="term" value="F:DNA binding"/>
    <property type="evidence" value="ECO:0007669"/>
    <property type="project" value="InterPro"/>
</dbReference>
<dbReference type="GO" id="GO:0005737">
    <property type="term" value="C:cytoplasm"/>
    <property type="evidence" value="ECO:0007669"/>
    <property type="project" value="TreeGrafter"/>
</dbReference>
<gene>
    <name evidence="6" type="ORF">ENP94_06115</name>
    <name evidence="7" type="ORF">ENS16_00340</name>
</gene>
<dbReference type="CDD" id="cd00146">
    <property type="entry name" value="PKD"/>
    <property type="match status" value="1"/>
</dbReference>
<evidence type="ECO:0000256" key="4">
    <source>
        <dbReference type="ARBA" id="ARBA00022691"/>
    </source>
</evidence>
<dbReference type="InterPro" id="IPR002295">
    <property type="entry name" value="N4/N6-MTase_EcoPI_Mod-like"/>
</dbReference>
<dbReference type="AlphaFoldDB" id="A0A7C3EG11"/>